<comment type="similarity">
    <text evidence="2">Belongs to the AB hydrolase superfamily. FUS2 hydrolase family.</text>
</comment>
<sequence>MTARGPASEEHGQASAEEAGDAHASSLAVRHLPRAPRAAVLFLHGGRSDSRAPSRPWHLAAVRMKPFVRAVARAIPDDDVLLAEVRYRVRGWNGGDADSLRDARRALEELQRLAPEVPVVLVGHSMGGRAALRAAGAPQVRGVLALAPWCPEGEPVAQLRDREVVVLHGDRDRVTDPRLSKAFVHRARAAGARATFVEMAGGDHAMLRNAGDWHRTAVSTVLELVPPVAGAIGTTGPTRPTGGSGL</sequence>
<feature type="region of interest" description="Disordered" evidence="3">
    <location>
        <begin position="1"/>
        <end position="26"/>
    </location>
</feature>
<dbReference type="SUPFAM" id="SSF53474">
    <property type="entry name" value="alpha/beta-Hydrolases"/>
    <property type="match status" value="1"/>
</dbReference>
<feature type="domain" description="AB hydrolase-1" evidence="4">
    <location>
        <begin position="40"/>
        <end position="156"/>
    </location>
</feature>
<evidence type="ECO:0000256" key="1">
    <source>
        <dbReference type="ARBA" id="ARBA00022801"/>
    </source>
</evidence>
<evidence type="ECO:0000313" key="6">
    <source>
        <dbReference type="Proteomes" id="UP001165590"/>
    </source>
</evidence>
<dbReference type="Proteomes" id="UP001165590">
    <property type="component" value="Unassembled WGS sequence"/>
</dbReference>
<dbReference type="GO" id="GO:0016787">
    <property type="term" value="F:hydrolase activity"/>
    <property type="evidence" value="ECO:0007669"/>
    <property type="project" value="UniProtKB-KW"/>
</dbReference>
<reference evidence="5" key="1">
    <citation type="journal article" date="2022" name="bioRxiv">
        <title>Discovery and biosynthetic assessment of Streptomyces ortus sp nov. isolated from a deep-sea sponge.</title>
        <authorList>
            <person name="Williams S.E."/>
        </authorList>
    </citation>
    <scope>NUCLEOTIDE SEQUENCE</scope>
    <source>
        <strain evidence="5">A15ISP2-DRY2</strain>
    </source>
</reference>
<organism evidence="5 6">
    <name type="scientific">Streptomyces ortus</name>
    <dbReference type="NCBI Taxonomy" id="2867268"/>
    <lineage>
        <taxon>Bacteria</taxon>
        <taxon>Bacillati</taxon>
        <taxon>Actinomycetota</taxon>
        <taxon>Actinomycetes</taxon>
        <taxon>Kitasatosporales</taxon>
        <taxon>Streptomycetaceae</taxon>
        <taxon>Streptomyces</taxon>
    </lineage>
</organism>
<dbReference type="RefSeq" id="WP_267030797.1">
    <property type="nucleotide sequence ID" value="NZ_JAIFZO010000002.1"/>
</dbReference>
<dbReference type="PANTHER" id="PTHR22946:SF9">
    <property type="entry name" value="POLYKETIDE TRANSFERASE AF380"/>
    <property type="match status" value="1"/>
</dbReference>
<dbReference type="InterPro" id="IPR029058">
    <property type="entry name" value="AB_hydrolase_fold"/>
</dbReference>
<name>A0ABT3VEZ7_9ACTN</name>
<evidence type="ECO:0000259" key="4">
    <source>
        <dbReference type="Pfam" id="PF12697"/>
    </source>
</evidence>
<evidence type="ECO:0000313" key="5">
    <source>
        <dbReference type="EMBL" id="MCX4238509.1"/>
    </source>
</evidence>
<keyword evidence="1 5" id="KW-0378">Hydrolase</keyword>
<gene>
    <name evidence="5" type="ORF">K3769_38205</name>
</gene>
<dbReference type="InterPro" id="IPR050261">
    <property type="entry name" value="FrsA_esterase"/>
</dbReference>
<dbReference type="EMBL" id="JAIFZO010000002">
    <property type="protein sequence ID" value="MCX4238509.1"/>
    <property type="molecule type" value="Genomic_DNA"/>
</dbReference>
<evidence type="ECO:0000256" key="3">
    <source>
        <dbReference type="SAM" id="MobiDB-lite"/>
    </source>
</evidence>
<protein>
    <submittedName>
        <fullName evidence="5">Alpha/beta fold hydrolase</fullName>
    </submittedName>
</protein>
<comment type="caution">
    <text evidence="5">The sequence shown here is derived from an EMBL/GenBank/DDBJ whole genome shotgun (WGS) entry which is preliminary data.</text>
</comment>
<dbReference type="PANTHER" id="PTHR22946">
    <property type="entry name" value="DIENELACTONE HYDROLASE DOMAIN-CONTAINING PROTEIN-RELATED"/>
    <property type="match status" value="1"/>
</dbReference>
<evidence type="ECO:0000256" key="2">
    <source>
        <dbReference type="ARBA" id="ARBA00038115"/>
    </source>
</evidence>
<dbReference type="Pfam" id="PF12697">
    <property type="entry name" value="Abhydrolase_6"/>
    <property type="match status" value="1"/>
</dbReference>
<proteinExistence type="inferred from homology"/>
<accession>A0ABT3VEZ7</accession>
<dbReference type="Gene3D" id="3.40.50.1820">
    <property type="entry name" value="alpha/beta hydrolase"/>
    <property type="match status" value="1"/>
</dbReference>
<keyword evidence="6" id="KW-1185">Reference proteome</keyword>
<dbReference type="InterPro" id="IPR000073">
    <property type="entry name" value="AB_hydrolase_1"/>
</dbReference>